<comment type="caution">
    <text evidence="1">The sequence shown here is derived from an EMBL/GenBank/DDBJ whole genome shotgun (WGS) entry which is preliminary data.</text>
</comment>
<name>A0A656YVN6_9EURY</name>
<dbReference type="AlphaFoldDB" id="A0A656YVN6"/>
<reference evidence="1 2" key="1">
    <citation type="journal article" date="2016" name="Sci. Rep.">
        <title>Metabolic traits of an uncultured archaeal lineage -MSBL1- from brine pools of the Red Sea.</title>
        <authorList>
            <person name="Mwirichia R."/>
            <person name="Alam I."/>
            <person name="Rashid M."/>
            <person name="Vinu M."/>
            <person name="Ba-Alawi W."/>
            <person name="Anthony Kamau A."/>
            <person name="Kamanda Ngugi D."/>
            <person name="Goker M."/>
            <person name="Klenk H.P."/>
            <person name="Bajic V."/>
            <person name="Stingl U."/>
        </authorList>
    </citation>
    <scope>NUCLEOTIDE SEQUENCE [LARGE SCALE GENOMIC DNA]</scope>
    <source>
        <strain evidence="1">SCGC-AAA259J03</strain>
    </source>
</reference>
<sequence length="102" mass="12445">MKKSNNEEKTEEEIPEAIRKEQLLTEKVDEKGLVWEKKYFGGGPHFERWLREYEELYGEENIKVEKLDSFECYQKESEMYRIWVRKSAETTKKLDELYQAEK</sequence>
<evidence type="ECO:0000313" key="2">
    <source>
        <dbReference type="Proteomes" id="UP000070257"/>
    </source>
</evidence>
<protein>
    <submittedName>
        <fullName evidence="1">Uncharacterized protein</fullName>
    </submittedName>
</protein>
<organism evidence="1 2">
    <name type="scientific">candidate division MSBL1 archaeon SCGC-AAA259J03</name>
    <dbReference type="NCBI Taxonomy" id="1698269"/>
    <lineage>
        <taxon>Archaea</taxon>
        <taxon>Methanobacteriati</taxon>
        <taxon>Methanobacteriota</taxon>
        <taxon>candidate division MSBL1</taxon>
    </lineage>
</organism>
<accession>A0A656YVN6</accession>
<dbReference type="Proteomes" id="UP000070257">
    <property type="component" value="Unassembled WGS sequence"/>
</dbReference>
<gene>
    <name evidence="1" type="ORF">AKJ39_04010</name>
</gene>
<dbReference type="EMBL" id="LHXT01000076">
    <property type="protein sequence ID" value="KXA96891.1"/>
    <property type="molecule type" value="Genomic_DNA"/>
</dbReference>
<evidence type="ECO:0000313" key="1">
    <source>
        <dbReference type="EMBL" id="KXA96891.1"/>
    </source>
</evidence>
<proteinExistence type="predicted"/>
<keyword evidence="2" id="KW-1185">Reference proteome</keyword>